<dbReference type="Proteomes" id="UP001248134">
    <property type="component" value="Unassembled WGS sequence"/>
</dbReference>
<dbReference type="Proteomes" id="UP000221918">
    <property type="component" value="Unassembled WGS sequence"/>
</dbReference>
<dbReference type="EMBL" id="VLYX01000100">
    <property type="protein sequence ID" value="MDR4329737.1"/>
    <property type="molecule type" value="Genomic_DNA"/>
</dbReference>
<reference evidence="3 4" key="1">
    <citation type="submission" date="2017-09" db="EMBL/GenBank/DDBJ databases">
        <title>Large-scale bioinformatics analysis of Bacillus genomes uncovers conserved roles of natural products in bacterial physiology.</title>
        <authorList>
            <consortium name="Agbiome Team Llc"/>
            <person name="Bleich R.M."/>
            <person name="Grubbs K.J."/>
            <person name="Santa Maria K.C."/>
            <person name="Allen S.E."/>
            <person name="Farag S."/>
            <person name="Shank E.A."/>
            <person name="Bowers A."/>
        </authorList>
    </citation>
    <scope>NUCLEOTIDE SEQUENCE [LARGE SCALE GENOMIC DNA]</scope>
    <source>
        <strain evidence="3 4">AFS037265</strain>
    </source>
</reference>
<comment type="caution">
    <text evidence="2">The sequence shown here is derived from an EMBL/GenBank/DDBJ whole genome shotgun (WGS) entry which is preliminary data.</text>
</comment>
<protein>
    <submittedName>
        <fullName evidence="2">Uncharacterized protein</fullName>
    </submittedName>
</protein>
<name>A0AAJ1Z946_9BACI</name>
<feature type="signal peptide" evidence="1">
    <location>
        <begin position="1"/>
        <end position="24"/>
    </location>
</feature>
<evidence type="ECO:0000313" key="2">
    <source>
        <dbReference type="EMBL" id="MDR4329737.1"/>
    </source>
</evidence>
<evidence type="ECO:0000313" key="5">
    <source>
        <dbReference type="Proteomes" id="UP001248134"/>
    </source>
</evidence>
<evidence type="ECO:0000313" key="3">
    <source>
        <dbReference type="EMBL" id="PHE84377.1"/>
    </source>
</evidence>
<evidence type="ECO:0000313" key="4">
    <source>
        <dbReference type="Proteomes" id="UP000221918"/>
    </source>
</evidence>
<dbReference type="EMBL" id="NUTL01000232">
    <property type="protein sequence ID" value="PHE84377.1"/>
    <property type="molecule type" value="Genomic_DNA"/>
</dbReference>
<dbReference type="RefSeq" id="WP_033796721.1">
    <property type="nucleotide sequence ID" value="NZ_CM000744.1"/>
</dbReference>
<gene>
    <name evidence="3" type="ORF">COF81_30170</name>
    <name evidence="2" type="ORF">FOS08_29275</name>
</gene>
<organism evidence="2 5">
    <name type="scientific">Bacillus pseudomycoides</name>
    <dbReference type="NCBI Taxonomy" id="64104"/>
    <lineage>
        <taxon>Bacteria</taxon>
        <taxon>Bacillati</taxon>
        <taxon>Bacillota</taxon>
        <taxon>Bacilli</taxon>
        <taxon>Bacillales</taxon>
        <taxon>Bacillaceae</taxon>
        <taxon>Bacillus</taxon>
        <taxon>Bacillus cereus group</taxon>
    </lineage>
</organism>
<sequence>MKKLKKLVATLGITAALATGFTVATPAQKASAAETWNYFYWDTGSSGSERTITNVIGGSNISVYAGDYWDKVNINSGAVQGGWQDASMLRITLCQVGGSCTTRYGSDSGVWTNVKRGDYKIFMYDSWANYSFNGRGSYRVY</sequence>
<evidence type="ECO:0000256" key="1">
    <source>
        <dbReference type="SAM" id="SignalP"/>
    </source>
</evidence>
<dbReference type="AlphaFoldDB" id="A0AAJ1Z946"/>
<keyword evidence="1" id="KW-0732">Signal</keyword>
<proteinExistence type="predicted"/>
<feature type="chain" id="PRO_5042473629" evidence="1">
    <location>
        <begin position="25"/>
        <end position="141"/>
    </location>
</feature>
<accession>A0AAJ1Z946</accession>
<reference evidence="2" key="2">
    <citation type="submission" date="2019-07" db="EMBL/GenBank/DDBJ databases">
        <title>Phylogenomic Reclassification of ATCC Bacillus Strains and Various Taxa within the Genus Bacillus.</title>
        <authorList>
            <person name="Riojas M.A."/>
            <person name="Frank A.M."/>
            <person name="Fenn S.L."/>
            <person name="King S.P."/>
            <person name="Brower S.M."/>
            <person name="Hazbon M.H."/>
        </authorList>
    </citation>
    <scope>NUCLEOTIDE SEQUENCE</scope>
    <source>
        <strain evidence="2">NR-12239</strain>
    </source>
</reference>